<evidence type="ECO:0000313" key="2">
    <source>
        <dbReference type="Proteomes" id="UP000748332"/>
    </source>
</evidence>
<proteinExistence type="predicted"/>
<dbReference type="EMBL" id="JAGQLM010000054">
    <property type="protein sequence ID" value="MCA9374961.1"/>
    <property type="molecule type" value="Genomic_DNA"/>
</dbReference>
<gene>
    <name evidence="1" type="ORF">KC622_01375</name>
</gene>
<comment type="caution">
    <text evidence="1">The sequence shown here is derived from an EMBL/GenBank/DDBJ whole genome shotgun (WGS) entry which is preliminary data.</text>
</comment>
<dbReference type="Proteomes" id="UP000748332">
    <property type="component" value="Unassembled WGS sequence"/>
</dbReference>
<dbReference type="GO" id="GO:0032259">
    <property type="term" value="P:methylation"/>
    <property type="evidence" value="ECO:0007669"/>
    <property type="project" value="UniProtKB-KW"/>
</dbReference>
<keyword evidence="1" id="KW-0489">Methyltransferase</keyword>
<dbReference type="SUPFAM" id="SSF53335">
    <property type="entry name" value="S-adenosyl-L-methionine-dependent methyltransferases"/>
    <property type="match status" value="1"/>
</dbReference>
<dbReference type="AlphaFoldDB" id="A0A955HZ19"/>
<dbReference type="GO" id="GO:0008168">
    <property type="term" value="F:methyltransferase activity"/>
    <property type="evidence" value="ECO:0007669"/>
    <property type="project" value="UniProtKB-KW"/>
</dbReference>
<evidence type="ECO:0000313" key="1">
    <source>
        <dbReference type="EMBL" id="MCA9374961.1"/>
    </source>
</evidence>
<name>A0A955HZ19_9BACT</name>
<dbReference type="Gene3D" id="3.40.50.150">
    <property type="entry name" value="Vaccinia Virus protein VP39"/>
    <property type="match status" value="1"/>
</dbReference>
<reference evidence="1" key="1">
    <citation type="submission" date="2020-04" db="EMBL/GenBank/DDBJ databases">
        <authorList>
            <person name="Zhang T."/>
        </authorList>
    </citation>
    <scope>NUCLEOTIDE SEQUENCE</scope>
    <source>
        <strain evidence="1">HKST-UBA16</strain>
    </source>
</reference>
<keyword evidence="1" id="KW-0808">Transferase</keyword>
<reference evidence="1" key="2">
    <citation type="journal article" date="2021" name="Microbiome">
        <title>Successional dynamics and alternative stable states in a saline activated sludge microbial community over 9 years.</title>
        <authorList>
            <person name="Wang Y."/>
            <person name="Ye J."/>
            <person name="Ju F."/>
            <person name="Liu L."/>
            <person name="Boyd J.A."/>
            <person name="Deng Y."/>
            <person name="Parks D.H."/>
            <person name="Jiang X."/>
            <person name="Yin X."/>
            <person name="Woodcroft B.J."/>
            <person name="Tyson G.W."/>
            <person name="Hugenholtz P."/>
            <person name="Polz M.F."/>
            <person name="Zhang T."/>
        </authorList>
    </citation>
    <scope>NUCLEOTIDE SEQUENCE</scope>
    <source>
        <strain evidence="1">HKST-UBA16</strain>
    </source>
</reference>
<accession>A0A955HZ19</accession>
<dbReference type="InterPro" id="IPR029063">
    <property type="entry name" value="SAM-dependent_MTases_sf"/>
</dbReference>
<organism evidence="1 2">
    <name type="scientific">Candidatus Dojkabacteria bacterium</name>
    <dbReference type="NCBI Taxonomy" id="2099670"/>
    <lineage>
        <taxon>Bacteria</taxon>
        <taxon>Candidatus Dojkabacteria</taxon>
    </lineage>
</organism>
<sequence length="151" mass="16973">MANEKQYRYRTVFVATRGVKEYRASINQYINRHDIVLEIGCEWGTTSELIYPKCKQLIATDISSECILRAKQMRSEIHFETLDVYDLKSALSFGLGFTKMYIDVSGLSGYRSLLDVIALLNTSAAAFPIQAIVVKSGALKDFAKKCVAWDG</sequence>
<protein>
    <submittedName>
        <fullName evidence="1">Class I SAM-dependent methyltransferase</fullName>
    </submittedName>
</protein>